<gene>
    <name evidence="1" type="ORF">DQG23_05555</name>
</gene>
<name>A0A329MXC0_9BACL</name>
<comment type="caution">
    <text evidence="1">The sequence shown here is derived from an EMBL/GenBank/DDBJ whole genome shotgun (WGS) entry which is preliminary data.</text>
</comment>
<dbReference type="AlphaFoldDB" id="A0A329MXC0"/>
<dbReference type="Gene3D" id="3.30.470.20">
    <property type="entry name" value="ATP-grasp fold, B domain"/>
    <property type="match status" value="1"/>
</dbReference>
<evidence type="ECO:0000313" key="2">
    <source>
        <dbReference type="Proteomes" id="UP000250369"/>
    </source>
</evidence>
<dbReference type="SUPFAM" id="SSF56059">
    <property type="entry name" value="Glutathione synthetase ATP-binding domain-like"/>
    <property type="match status" value="1"/>
</dbReference>
<dbReference type="OrthoDB" id="7869153at2"/>
<dbReference type="Proteomes" id="UP000250369">
    <property type="component" value="Unassembled WGS sequence"/>
</dbReference>
<dbReference type="EMBL" id="QMFB01000002">
    <property type="protein sequence ID" value="RAV22407.1"/>
    <property type="molecule type" value="Genomic_DNA"/>
</dbReference>
<evidence type="ECO:0000313" key="1">
    <source>
        <dbReference type="EMBL" id="RAV22407.1"/>
    </source>
</evidence>
<dbReference type="Pfam" id="PF14398">
    <property type="entry name" value="ATPgrasp_YheCD"/>
    <property type="match status" value="1"/>
</dbReference>
<sequence>MSRAIASKWVKQSVLQKNEAVAKHIPETCFYRQAQLQQMLDKHGMVVLKPVIGTGGGGLLRVEKTDNGYLCSHGSRNVSLKSFGAAVGFVNRHRKRRKYLIQQGIHLATINGRPLDYRVKLVKLPKGRWQIRAMVGRLARKGLFVTNLCKGGQQLKFAAALSGSLPDVPIAEKKSELRALSYTCVKMMEQSFPGIGELGFDFALDTNGQPWLLEVNTRPF</sequence>
<proteinExistence type="predicted"/>
<reference evidence="1 2" key="1">
    <citation type="journal article" date="2009" name="Int. J. Syst. Evol. Microbiol.">
        <title>Paenibacillus contaminans sp. nov., isolated from a contaminated laboratory plate.</title>
        <authorList>
            <person name="Chou J.H."/>
            <person name="Lee J.H."/>
            <person name="Lin M.C."/>
            <person name="Chang P.S."/>
            <person name="Arun A.B."/>
            <person name="Young C.C."/>
            <person name="Chen W.M."/>
        </authorList>
    </citation>
    <scope>NUCLEOTIDE SEQUENCE [LARGE SCALE GENOMIC DNA]</scope>
    <source>
        <strain evidence="1 2">CKOBP-6</strain>
    </source>
</reference>
<dbReference type="InterPro" id="IPR026838">
    <property type="entry name" value="YheC/D"/>
</dbReference>
<dbReference type="RefSeq" id="WP_113029814.1">
    <property type="nucleotide sequence ID" value="NZ_QMFB01000002.1"/>
</dbReference>
<organism evidence="1 2">
    <name type="scientific">Paenibacillus contaminans</name>
    <dbReference type="NCBI Taxonomy" id="450362"/>
    <lineage>
        <taxon>Bacteria</taxon>
        <taxon>Bacillati</taxon>
        <taxon>Bacillota</taxon>
        <taxon>Bacilli</taxon>
        <taxon>Bacillales</taxon>
        <taxon>Paenibacillaceae</taxon>
        <taxon>Paenibacillus</taxon>
    </lineage>
</organism>
<protein>
    <submittedName>
        <fullName evidence="1">YheC/YheD family protein</fullName>
    </submittedName>
</protein>
<accession>A0A329MXC0</accession>
<keyword evidence="2" id="KW-1185">Reference proteome</keyword>